<comment type="caution">
    <text evidence="2">The sequence shown here is derived from an EMBL/GenBank/DDBJ whole genome shotgun (WGS) entry which is preliminary data.</text>
</comment>
<organism evidence="2 3">
    <name type="scientific">Streptomyces bambusae</name>
    <dbReference type="NCBI Taxonomy" id="1550616"/>
    <lineage>
        <taxon>Bacteria</taxon>
        <taxon>Bacillati</taxon>
        <taxon>Actinomycetota</taxon>
        <taxon>Actinomycetes</taxon>
        <taxon>Kitasatosporales</taxon>
        <taxon>Streptomycetaceae</taxon>
        <taxon>Streptomyces</taxon>
    </lineage>
</organism>
<sequence>MSTRSAGLDEAVTSLSAGARRWTERHAAYLDSPAAHAELPVVPRAKALLQLAMLRRYWEKCAPADPALAEVTRVVEQVWRRPDFTSLLTLDGRRARQFQLIYAALAPAGSATGTPRALLAGLAADNHLTPGRKPPFLHLEARFYADLAGVEHEFASYEELYEASPLPRAATLPVADLDGCQVAHTLFYLSDFGLRDLPLPAEERGRALRVVERLTDHCVALGDWDVVAKLLLAQYCLGADPTRTPSGAAGLRMLAAAQAPDGAIPGRSAAGRVPADATPVEYFRKSYKVTLVVALMTLVVTSGRTYEPALTAATAKRETL</sequence>
<proteinExistence type="predicted"/>
<feature type="domain" description="DUF6895" evidence="1">
    <location>
        <begin position="17"/>
        <end position="297"/>
    </location>
</feature>
<reference evidence="2 3" key="1">
    <citation type="submission" date="2019-12" db="EMBL/GenBank/DDBJ databases">
        <title>Genome sequence of Streptomyces bambusae.</title>
        <authorList>
            <person name="Bansal K."/>
            <person name="Choksket S."/>
            <person name="Korpole S."/>
            <person name="Patil P.B."/>
        </authorList>
    </citation>
    <scope>NUCLEOTIDE SEQUENCE [LARGE SCALE GENOMIC DNA]</scope>
    <source>
        <strain evidence="2 3">SK60</strain>
    </source>
</reference>
<accession>A0ABS6Z890</accession>
<keyword evidence="3" id="KW-1185">Reference proteome</keyword>
<name>A0ABS6Z890_9ACTN</name>
<evidence type="ECO:0000313" key="2">
    <source>
        <dbReference type="EMBL" id="MBW5483982.1"/>
    </source>
</evidence>
<dbReference type="RefSeq" id="WP_219668465.1">
    <property type="nucleotide sequence ID" value="NZ_WTFF01000134.1"/>
</dbReference>
<protein>
    <recommendedName>
        <fullName evidence="1">DUF6895 domain-containing protein</fullName>
    </recommendedName>
</protein>
<dbReference type="Pfam" id="PF21836">
    <property type="entry name" value="DUF6895"/>
    <property type="match status" value="1"/>
</dbReference>
<dbReference type="Proteomes" id="UP000812013">
    <property type="component" value="Unassembled WGS sequence"/>
</dbReference>
<dbReference type="InterPro" id="IPR054190">
    <property type="entry name" value="DUF6895"/>
</dbReference>
<evidence type="ECO:0000313" key="3">
    <source>
        <dbReference type="Proteomes" id="UP000812013"/>
    </source>
</evidence>
<evidence type="ECO:0000259" key="1">
    <source>
        <dbReference type="Pfam" id="PF21836"/>
    </source>
</evidence>
<gene>
    <name evidence="2" type="ORF">GPJ59_19375</name>
</gene>
<dbReference type="EMBL" id="WTFF01000134">
    <property type="protein sequence ID" value="MBW5483982.1"/>
    <property type="molecule type" value="Genomic_DNA"/>
</dbReference>